<dbReference type="GO" id="GO:0000155">
    <property type="term" value="F:phosphorelay sensor kinase activity"/>
    <property type="evidence" value="ECO:0007669"/>
    <property type="project" value="InterPro"/>
</dbReference>
<evidence type="ECO:0000256" key="1">
    <source>
        <dbReference type="ARBA" id="ARBA00004651"/>
    </source>
</evidence>
<keyword evidence="6 7" id="KW-0472">Membrane</keyword>
<dbReference type="InterPro" id="IPR010559">
    <property type="entry name" value="Sig_transdc_His_kin_internal"/>
</dbReference>
<evidence type="ECO:0000259" key="8">
    <source>
        <dbReference type="PROSITE" id="PS50885"/>
    </source>
</evidence>
<evidence type="ECO:0000256" key="7">
    <source>
        <dbReference type="SAM" id="Phobius"/>
    </source>
</evidence>
<evidence type="ECO:0000256" key="3">
    <source>
        <dbReference type="ARBA" id="ARBA00022553"/>
    </source>
</evidence>
<dbReference type="GO" id="GO:0005886">
    <property type="term" value="C:plasma membrane"/>
    <property type="evidence" value="ECO:0007669"/>
    <property type="project" value="UniProtKB-SubCell"/>
</dbReference>
<dbReference type="SUPFAM" id="SSF55874">
    <property type="entry name" value="ATPase domain of HSP90 chaperone/DNA topoisomerase II/histidine kinase"/>
    <property type="match status" value="1"/>
</dbReference>
<evidence type="ECO:0000256" key="4">
    <source>
        <dbReference type="ARBA" id="ARBA00022679"/>
    </source>
</evidence>
<dbReference type="PANTHER" id="PTHR34220:SF7">
    <property type="entry name" value="SENSOR HISTIDINE KINASE YPDA"/>
    <property type="match status" value="1"/>
</dbReference>
<keyword evidence="7" id="KW-1133">Transmembrane helix</keyword>
<dbReference type="PANTHER" id="PTHR34220">
    <property type="entry name" value="SENSOR HISTIDINE KINASE YPDA"/>
    <property type="match status" value="1"/>
</dbReference>
<keyword evidence="10" id="KW-1185">Reference proteome</keyword>
<keyword evidence="5 9" id="KW-0418">Kinase</keyword>
<accession>A0A3N9P9A7</accession>
<comment type="caution">
    <text evidence="9">The sequence shown here is derived from an EMBL/GenBank/DDBJ whole genome shotgun (WGS) entry which is preliminary data.</text>
</comment>
<keyword evidence="2" id="KW-1003">Cell membrane</keyword>
<feature type="transmembrane region" description="Helical" evidence="7">
    <location>
        <begin position="27"/>
        <end position="47"/>
    </location>
</feature>
<dbReference type="Pfam" id="PF02518">
    <property type="entry name" value="HATPase_c"/>
    <property type="match status" value="1"/>
</dbReference>
<dbReference type="InterPro" id="IPR003594">
    <property type="entry name" value="HATPase_dom"/>
</dbReference>
<name>A0A3N9P9A7_9BACL</name>
<evidence type="ECO:0000313" key="9">
    <source>
        <dbReference type="EMBL" id="RQW12070.1"/>
    </source>
</evidence>
<organism evidence="9 10">
    <name type="scientific">Paenibacillus rhizophilus</name>
    <dbReference type="NCBI Taxonomy" id="1850366"/>
    <lineage>
        <taxon>Bacteria</taxon>
        <taxon>Bacillati</taxon>
        <taxon>Bacillota</taxon>
        <taxon>Bacilli</taxon>
        <taxon>Bacillales</taxon>
        <taxon>Paenibacillaceae</taxon>
        <taxon>Paenibacillus</taxon>
    </lineage>
</organism>
<dbReference type="Gene3D" id="6.10.340.10">
    <property type="match status" value="1"/>
</dbReference>
<protein>
    <submittedName>
        <fullName evidence="9">Sensor histidine kinase</fullName>
    </submittedName>
</protein>
<dbReference type="PROSITE" id="PS50885">
    <property type="entry name" value="HAMP"/>
    <property type="match status" value="1"/>
</dbReference>
<dbReference type="InterPro" id="IPR036890">
    <property type="entry name" value="HATPase_C_sf"/>
</dbReference>
<dbReference type="InterPro" id="IPR050640">
    <property type="entry name" value="Bact_2-comp_sensor_kinase"/>
</dbReference>
<gene>
    <name evidence="9" type="ORF">EH198_10510</name>
</gene>
<dbReference type="Pfam" id="PF00672">
    <property type="entry name" value="HAMP"/>
    <property type="match status" value="1"/>
</dbReference>
<evidence type="ECO:0000256" key="5">
    <source>
        <dbReference type="ARBA" id="ARBA00022777"/>
    </source>
</evidence>
<feature type="transmembrane region" description="Helical" evidence="7">
    <location>
        <begin position="307"/>
        <end position="329"/>
    </location>
</feature>
<reference evidence="9 10" key="1">
    <citation type="submission" date="2018-11" db="EMBL/GenBank/DDBJ databases">
        <title>Genome sequence of strain 7197.</title>
        <authorList>
            <person name="Gao J."/>
            <person name="Sun J."/>
        </authorList>
    </citation>
    <scope>NUCLEOTIDE SEQUENCE [LARGE SCALE GENOMIC DNA]</scope>
    <source>
        <strain evidence="9 10">7197</strain>
    </source>
</reference>
<evidence type="ECO:0000256" key="2">
    <source>
        <dbReference type="ARBA" id="ARBA00022475"/>
    </source>
</evidence>
<dbReference type="OrthoDB" id="9776552at2"/>
<keyword evidence="3" id="KW-0597">Phosphoprotein</keyword>
<comment type="subcellular location">
    <subcellularLocation>
        <location evidence="1">Cell membrane</location>
        <topology evidence="1">Multi-pass membrane protein</topology>
    </subcellularLocation>
</comment>
<dbReference type="EMBL" id="RQPI01000004">
    <property type="protein sequence ID" value="RQW12070.1"/>
    <property type="molecule type" value="Genomic_DNA"/>
</dbReference>
<proteinExistence type="predicted"/>
<sequence>MYTLKKIQSGLKSEAKPIYKKSLFVKLLVWMLLVTTIPFILSNIISYRSSYRSLQHQVIELNRGTLLIGMENMKKYLQELNLLSVSWYSEEDMAAFIRKNTDYYERYTFIQRNLADLYSRRHEIKIVNFYGADAEQQYETDDSISYDALGAVLPSADTGQWGRLPGYEVRQLGGERLLAVHKKLIDYPKSTLLGLLSIYVSLDEIESLNQLLFDPSLETMFMYINTDNQLLYTSSASLPNQSLIGENITAPDNENAKQGYWSGEWEGKQGVYVYVSDHYLNLPLTIIKFIPSTAMNESAKQTLSRSIAIQLVALACIVLSAFVLSYSTIVPIKRLVRSISHVELGIFDIAPTGRREDELGILERRFELMVHNLKRLIINEYHQKLEISTARIKMLQAQINPHFLYNALQSISTEAMRHEAEEVSDRITELGFILRYSMDMSTETVPLEQELNHIGHYLSLQENRFRKKLTYRISCDPAALSAIVPKMILQPIVENSIIHGIENGTGKGRIEVDITKGSELAIRISDNGKGMKQEEIEVMKARYAKHKVLEQEEGGIGLMNVLQRLWLQFGDEFQWDMTSLPYEKTQIRLMIRLKEEEGHESIDC</sequence>
<evidence type="ECO:0000256" key="6">
    <source>
        <dbReference type="ARBA" id="ARBA00023136"/>
    </source>
</evidence>
<dbReference type="Gene3D" id="3.30.565.10">
    <property type="entry name" value="Histidine kinase-like ATPase, C-terminal domain"/>
    <property type="match status" value="1"/>
</dbReference>
<dbReference type="SMART" id="SM00304">
    <property type="entry name" value="HAMP"/>
    <property type="match status" value="1"/>
</dbReference>
<dbReference type="AlphaFoldDB" id="A0A3N9P9A7"/>
<dbReference type="CDD" id="cd06225">
    <property type="entry name" value="HAMP"/>
    <property type="match status" value="1"/>
</dbReference>
<dbReference type="Pfam" id="PF06580">
    <property type="entry name" value="His_kinase"/>
    <property type="match status" value="1"/>
</dbReference>
<keyword evidence="7" id="KW-0812">Transmembrane</keyword>
<evidence type="ECO:0000313" key="10">
    <source>
        <dbReference type="Proteomes" id="UP000282529"/>
    </source>
</evidence>
<dbReference type="Proteomes" id="UP000282529">
    <property type="component" value="Unassembled WGS sequence"/>
</dbReference>
<keyword evidence="4" id="KW-0808">Transferase</keyword>
<feature type="domain" description="HAMP" evidence="8">
    <location>
        <begin position="326"/>
        <end position="378"/>
    </location>
</feature>
<dbReference type="InterPro" id="IPR003660">
    <property type="entry name" value="HAMP_dom"/>
</dbReference>